<dbReference type="GO" id="GO:0071555">
    <property type="term" value="P:cell wall organization"/>
    <property type="evidence" value="ECO:0007669"/>
    <property type="project" value="UniProtKB-KW"/>
</dbReference>
<dbReference type="Gene3D" id="3.90.190.20">
    <property type="entry name" value="Mur ligase, C-terminal domain"/>
    <property type="match status" value="1"/>
</dbReference>
<evidence type="ECO:0000259" key="10">
    <source>
        <dbReference type="Pfam" id="PF01262"/>
    </source>
</evidence>
<keyword evidence="6 7" id="KW-0067">ATP-binding</keyword>
<dbReference type="GO" id="GO:0005737">
    <property type="term" value="C:cytoplasm"/>
    <property type="evidence" value="ECO:0007669"/>
    <property type="project" value="UniProtKB-SubCell"/>
</dbReference>
<accession>A0A5C5BF46</accession>
<keyword evidence="7 8" id="KW-0573">Peptidoglycan synthesis</keyword>
<keyword evidence="4 7" id="KW-0436">Ligase</keyword>
<dbReference type="RefSeq" id="WP_139985324.1">
    <property type="nucleotide sequence ID" value="NZ_VENP01000001.1"/>
</dbReference>
<evidence type="ECO:0000256" key="3">
    <source>
        <dbReference type="ARBA" id="ARBA00022490"/>
    </source>
</evidence>
<dbReference type="SUPFAM" id="SSF53623">
    <property type="entry name" value="MurD-like peptide ligases, catalytic domain"/>
    <property type="match status" value="1"/>
</dbReference>
<dbReference type="HAMAP" id="MF_00639">
    <property type="entry name" value="MurD"/>
    <property type="match status" value="1"/>
</dbReference>
<dbReference type="SUPFAM" id="SSF53244">
    <property type="entry name" value="MurD-like peptide ligases, peptide-binding domain"/>
    <property type="match status" value="1"/>
</dbReference>
<dbReference type="GO" id="GO:0009252">
    <property type="term" value="P:peptidoglycan biosynthetic process"/>
    <property type="evidence" value="ECO:0007669"/>
    <property type="project" value="UniProtKB-UniRule"/>
</dbReference>
<reference evidence="13 14" key="1">
    <citation type="submission" date="2019-06" db="EMBL/GenBank/DDBJ databases">
        <title>Draft genome sequence of Miniimonas arenae KCTC 19750T isolated from sea sand.</title>
        <authorList>
            <person name="Park S.-J."/>
        </authorList>
    </citation>
    <scope>NUCLEOTIDE SEQUENCE [LARGE SCALE GENOMIC DNA]</scope>
    <source>
        <strain evidence="13 14">KCTC 19750</strain>
    </source>
</reference>
<dbReference type="Proteomes" id="UP000313849">
    <property type="component" value="Unassembled WGS sequence"/>
</dbReference>
<gene>
    <name evidence="7 13" type="primary">murD</name>
    <name evidence="13" type="ORF">FH969_00275</name>
</gene>
<evidence type="ECO:0000256" key="1">
    <source>
        <dbReference type="ARBA" id="ARBA00004496"/>
    </source>
</evidence>
<organism evidence="13 14">
    <name type="scientific">Miniimonas arenae</name>
    <dbReference type="NCBI Taxonomy" id="676201"/>
    <lineage>
        <taxon>Bacteria</taxon>
        <taxon>Bacillati</taxon>
        <taxon>Actinomycetota</taxon>
        <taxon>Actinomycetes</taxon>
        <taxon>Micrococcales</taxon>
        <taxon>Beutenbergiaceae</taxon>
        <taxon>Miniimonas</taxon>
    </lineage>
</organism>
<dbReference type="Pfam" id="PF02875">
    <property type="entry name" value="Mur_ligase_C"/>
    <property type="match status" value="1"/>
</dbReference>
<keyword evidence="5 7" id="KW-0547">Nucleotide-binding</keyword>
<keyword evidence="7 8" id="KW-0133">Cell shape</keyword>
<dbReference type="UniPathway" id="UPA00219"/>
<protein>
    <recommendedName>
        <fullName evidence="7 8">UDP-N-acetylmuramoylalanine--D-glutamate ligase</fullName>
        <ecNumber evidence="7 8">6.3.2.9</ecNumber>
    </recommendedName>
    <alternativeName>
        <fullName evidence="7">D-glutamic acid-adding enzyme</fullName>
    </alternativeName>
    <alternativeName>
        <fullName evidence="7">UDP-N-acetylmuramoyl-L-alanyl-D-glutamate synthetase</fullName>
    </alternativeName>
</protein>
<comment type="similarity">
    <text evidence="7">Belongs to the MurCDEF family.</text>
</comment>
<dbReference type="PANTHER" id="PTHR43692:SF1">
    <property type="entry name" value="UDP-N-ACETYLMURAMOYLALANINE--D-GLUTAMATE LIGASE"/>
    <property type="match status" value="1"/>
</dbReference>
<evidence type="ECO:0000256" key="8">
    <source>
        <dbReference type="RuleBase" id="RU003664"/>
    </source>
</evidence>
<dbReference type="GO" id="GO:0005524">
    <property type="term" value="F:ATP binding"/>
    <property type="evidence" value="ECO:0007669"/>
    <property type="project" value="UniProtKB-UniRule"/>
</dbReference>
<dbReference type="InterPro" id="IPR036565">
    <property type="entry name" value="Mur-like_cat_sf"/>
</dbReference>
<dbReference type="GO" id="GO:0051301">
    <property type="term" value="P:cell division"/>
    <property type="evidence" value="ECO:0007669"/>
    <property type="project" value="UniProtKB-KW"/>
</dbReference>
<dbReference type="EC" id="6.3.2.9" evidence="7 8"/>
<evidence type="ECO:0000256" key="4">
    <source>
        <dbReference type="ARBA" id="ARBA00022598"/>
    </source>
</evidence>
<sequence length="518" mass="53467">MSAPIGDVDARRGAFRGARALVVGLGLTGEAAARTLAALGADVVAIDTRPDVAARAAASLTGVLVLEPEPTAGGPHGDPQDEAADRSRAASALVERALALDPRLAVVSPGIPPASPLIALPRAAGLDVMSEFDLAWLVRADDAPWLFVTGTNGKTTTAQMTSALLRAGGLHAPPLGNMGVAVSTVALEGIADDAGVVRPPEAWPIEIAALQLYDTHRAEPTASICLNVAEDHLDHFGSMAAYRAAKASVYSRVRLACVYPTWEDGARAMVEEAGVLEGARAVGLTLGVPGPSEIGVVEDLVVDRAFHPRRWTEALALFTPDDLAHLGGAAGVPPHVLTNAMAAAALARAGGTPAEAVAPGLRGFRLDAHRSAVVAQADEITWINDSKATNAHAAAAALRAIPAGTVVWLAGGDAKGADLEELIAQYAPAMRAVVLLGVDRSPWLGPLRRHAPHLPVFEVPEGDDGEVMRVAVRAARDHARPGDTVLLAPAGASWDQFRNYGHRGDAFAAAVRDLLGTA</sequence>
<feature type="domain" description="Mur ligase C-terminal" evidence="11">
    <location>
        <begin position="369"/>
        <end position="491"/>
    </location>
</feature>
<keyword evidence="14" id="KW-1185">Reference proteome</keyword>
<dbReference type="PANTHER" id="PTHR43692">
    <property type="entry name" value="UDP-N-ACETYLMURAMOYLALANINE--D-GLUTAMATE LIGASE"/>
    <property type="match status" value="1"/>
</dbReference>
<keyword evidence="7 8" id="KW-0961">Cell wall biogenesis/degradation</keyword>
<dbReference type="AlphaFoldDB" id="A0A5C5BF46"/>
<feature type="region of interest" description="Disordered" evidence="9">
    <location>
        <begin position="67"/>
        <end position="88"/>
    </location>
</feature>
<dbReference type="Pfam" id="PF08245">
    <property type="entry name" value="Mur_ligase_M"/>
    <property type="match status" value="1"/>
</dbReference>
<feature type="domain" description="Mur ligase central" evidence="12">
    <location>
        <begin position="148"/>
        <end position="256"/>
    </location>
</feature>
<evidence type="ECO:0000259" key="11">
    <source>
        <dbReference type="Pfam" id="PF02875"/>
    </source>
</evidence>
<dbReference type="NCBIfam" id="TIGR01087">
    <property type="entry name" value="murD"/>
    <property type="match status" value="1"/>
</dbReference>
<evidence type="ECO:0000256" key="7">
    <source>
        <dbReference type="HAMAP-Rule" id="MF_00639"/>
    </source>
</evidence>
<dbReference type="Gene3D" id="3.40.1190.10">
    <property type="entry name" value="Mur-like, catalytic domain"/>
    <property type="match status" value="1"/>
</dbReference>
<keyword evidence="7 8" id="KW-0131">Cell cycle</keyword>
<dbReference type="SUPFAM" id="SSF51984">
    <property type="entry name" value="MurCD N-terminal domain"/>
    <property type="match status" value="1"/>
</dbReference>
<dbReference type="Pfam" id="PF01262">
    <property type="entry name" value="AlaDh_PNT_C"/>
    <property type="match status" value="1"/>
</dbReference>
<comment type="subcellular location">
    <subcellularLocation>
        <location evidence="1 7 8">Cytoplasm</location>
    </subcellularLocation>
</comment>
<keyword evidence="3 7" id="KW-0963">Cytoplasm</keyword>
<dbReference type="InterPro" id="IPR036615">
    <property type="entry name" value="Mur_ligase_C_dom_sf"/>
</dbReference>
<feature type="domain" description="Alanine dehydrogenase/pyridine nucleotide transhydrogenase NAD(H)-binding" evidence="10">
    <location>
        <begin position="17"/>
        <end position="60"/>
    </location>
</feature>
<evidence type="ECO:0000313" key="14">
    <source>
        <dbReference type="Proteomes" id="UP000313849"/>
    </source>
</evidence>
<evidence type="ECO:0000256" key="9">
    <source>
        <dbReference type="SAM" id="MobiDB-lite"/>
    </source>
</evidence>
<dbReference type="InterPro" id="IPR013221">
    <property type="entry name" value="Mur_ligase_cen"/>
</dbReference>
<proteinExistence type="inferred from homology"/>
<name>A0A5C5BF46_9MICO</name>
<evidence type="ECO:0000256" key="5">
    <source>
        <dbReference type="ARBA" id="ARBA00022741"/>
    </source>
</evidence>
<evidence type="ECO:0000256" key="6">
    <source>
        <dbReference type="ARBA" id="ARBA00022840"/>
    </source>
</evidence>
<dbReference type="InterPro" id="IPR004101">
    <property type="entry name" value="Mur_ligase_C"/>
</dbReference>
<dbReference type="EMBL" id="VENP01000001">
    <property type="protein sequence ID" value="TNU77249.1"/>
    <property type="molecule type" value="Genomic_DNA"/>
</dbReference>
<evidence type="ECO:0000256" key="2">
    <source>
        <dbReference type="ARBA" id="ARBA00004752"/>
    </source>
</evidence>
<dbReference type="Gene3D" id="3.40.50.720">
    <property type="entry name" value="NAD(P)-binding Rossmann-like Domain"/>
    <property type="match status" value="1"/>
</dbReference>
<comment type="pathway">
    <text evidence="2 7 8">Cell wall biogenesis; peptidoglycan biosynthesis.</text>
</comment>
<keyword evidence="7 8" id="KW-0132">Cell division</keyword>
<comment type="catalytic activity">
    <reaction evidence="7 8">
        <text>UDP-N-acetyl-alpha-D-muramoyl-L-alanine + D-glutamate + ATP = UDP-N-acetyl-alpha-D-muramoyl-L-alanyl-D-glutamate + ADP + phosphate + H(+)</text>
        <dbReference type="Rhea" id="RHEA:16429"/>
        <dbReference type="ChEBI" id="CHEBI:15378"/>
        <dbReference type="ChEBI" id="CHEBI:29986"/>
        <dbReference type="ChEBI" id="CHEBI:30616"/>
        <dbReference type="ChEBI" id="CHEBI:43474"/>
        <dbReference type="ChEBI" id="CHEBI:83898"/>
        <dbReference type="ChEBI" id="CHEBI:83900"/>
        <dbReference type="ChEBI" id="CHEBI:456216"/>
        <dbReference type="EC" id="6.3.2.9"/>
    </reaction>
</comment>
<dbReference type="GO" id="GO:0008764">
    <property type="term" value="F:UDP-N-acetylmuramoylalanine-D-glutamate ligase activity"/>
    <property type="evidence" value="ECO:0007669"/>
    <property type="project" value="UniProtKB-UniRule"/>
</dbReference>
<comment type="caution">
    <text evidence="13">The sequence shown here is derived from an EMBL/GenBank/DDBJ whole genome shotgun (WGS) entry which is preliminary data.</text>
</comment>
<dbReference type="OrthoDB" id="9809796at2"/>
<dbReference type="InterPro" id="IPR005762">
    <property type="entry name" value="MurD"/>
</dbReference>
<feature type="binding site" evidence="7">
    <location>
        <begin position="150"/>
        <end position="156"/>
    </location>
    <ligand>
        <name>ATP</name>
        <dbReference type="ChEBI" id="CHEBI:30616"/>
    </ligand>
</feature>
<dbReference type="GO" id="GO:0008360">
    <property type="term" value="P:regulation of cell shape"/>
    <property type="evidence" value="ECO:0007669"/>
    <property type="project" value="UniProtKB-KW"/>
</dbReference>
<dbReference type="InterPro" id="IPR007698">
    <property type="entry name" value="AlaDH/PNT_NAD(H)-bd"/>
</dbReference>
<comment type="function">
    <text evidence="7 8">Cell wall formation. Catalyzes the addition of glutamate to the nucleotide precursor UDP-N-acetylmuramoyl-L-alanine (UMA).</text>
</comment>
<evidence type="ECO:0000313" key="13">
    <source>
        <dbReference type="EMBL" id="TNU77249.1"/>
    </source>
</evidence>
<evidence type="ECO:0000259" key="12">
    <source>
        <dbReference type="Pfam" id="PF08245"/>
    </source>
</evidence>